<dbReference type="PANTHER" id="PTHR37425">
    <property type="match status" value="1"/>
</dbReference>
<evidence type="ECO:0000256" key="4">
    <source>
        <dbReference type="ARBA" id="ARBA00022723"/>
    </source>
</evidence>
<comment type="pathway">
    <text evidence="2">Cell wall biogenesis; cell wall polysaccharide biosynthesis.</text>
</comment>
<evidence type="ECO:0000256" key="1">
    <source>
        <dbReference type="ARBA" id="ARBA00001947"/>
    </source>
</evidence>
<evidence type="ECO:0000256" key="6">
    <source>
        <dbReference type="ARBA" id="ARBA00022801"/>
    </source>
</evidence>
<dbReference type="CDD" id="cd14844">
    <property type="entry name" value="Zn-DD-carboxypeptidase_like"/>
    <property type="match status" value="1"/>
</dbReference>
<dbReference type="AlphaFoldDB" id="A0A1G9P7Q4"/>
<dbReference type="PROSITE" id="PS51318">
    <property type="entry name" value="TAT"/>
    <property type="match status" value="1"/>
</dbReference>
<keyword evidence="7" id="KW-0862">Zinc</keyword>
<dbReference type="SUPFAM" id="SSF55166">
    <property type="entry name" value="Hedgehog/DD-peptidase"/>
    <property type="match status" value="1"/>
</dbReference>
<keyword evidence="8" id="KW-0408">Iron</keyword>
<evidence type="ECO:0000256" key="2">
    <source>
        <dbReference type="ARBA" id="ARBA00004776"/>
    </source>
</evidence>
<dbReference type="GO" id="GO:0071555">
    <property type="term" value="P:cell wall organization"/>
    <property type="evidence" value="ECO:0007669"/>
    <property type="project" value="UniProtKB-KW"/>
</dbReference>
<sequence>MQLRELQMQEASCRLNRRTFIKGHLAALAVLALPAPALALARPTARERALSFYNIHTGEKLKNAIYWADGGYVEETLDDISFLLRDFRRNEVGTIDPELLDQVFSLRRAVGAKNPVHIISGYRSPATNEMLAQQSGGVARRSFHMDGRAVDLRIPGCDLQTVRRAAIGMQRGGVGFYPRSDFVHIDTGPVRSW</sequence>
<evidence type="ECO:0000313" key="14">
    <source>
        <dbReference type="EMBL" id="SDL94583.1"/>
    </source>
</evidence>
<dbReference type="RefSeq" id="WP_074669513.1">
    <property type="nucleotide sequence ID" value="NZ_FNGU01000003.1"/>
</dbReference>
<evidence type="ECO:0000256" key="9">
    <source>
        <dbReference type="ARBA" id="ARBA00023049"/>
    </source>
</evidence>
<organism evidence="14 15">
    <name type="scientific">Geoalkalibacter ferrihydriticus</name>
    <dbReference type="NCBI Taxonomy" id="392333"/>
    <lineage>
        <taxon>Bacteria</taxon>
        <taxon>Pseudomonadati</taxon>
        <taxon>Thermodesulfobacteriota</taxon>
        <taxon>Desulfuromonadia</taxon>
        <taxon>Desulfuromonadales</taxon>
        <taxon>Geoalkalibacteraceae</taxon>
        <taxon>Geoalkalibacter</taxon>
    </lineage>
</organism>
<dbReference type="GO" id="GO:0046872">
    <property type="term" value="F:metal ion binding"/>
    <property type="evidence" value="ECO:0007669"/>
    <property type="project" value="UniProtKB-KW"/>
</dbReference>
<evidence type="ECO:0000256" key="7">
    <source>
        <dbReference type="ARBA" id="ARBA00022833"/>
    </source>
</evidence>
<dbReference type="EMBL" id="FNGU01000003">
    <property type="protein sequence ID" value="SDL94583.1"/>
    <property type="molecule type" value="Genomic_DNA"/>
</dbReference>
<evidence type="ECO:0000256" key="11">
    <source>
        <dbReference type="ARBA" id="ARBA00093448"/>
    </source>
</evidence>
<feature type="chain" id="PRO_5010292444" description="Murein endopeptidase K" evidence="13">
    <location>
        <begin position="40"/>
        <end position="193"/>
    </location>
</feature>
<reference evidence="14 15" key="1">
    <citation type="submission" date="2016-10" db="EMBL/GenBank/DDBJ databases">
        <authorList>
            <person name="de Groot N.N."/>
        </authorList>
    </citation>
    <scope>NUCLEOTIDE SEQUENCE [LARGE SCALE GENOMIC DNA]</scope>
    <source>
        <strain evidence="14 15">DSM 17813</strain>
    </source>
</reference>
<keyword evidence="10" id="KW-0961">Cell wall biogenesis/degradation</keyword>
<dbReference type="STRING" id="392333.SAMN05660860_01502"/>
<keyword evidence="8" id="KW-0411">Iron-sulfur</keyword>
<dbReference type="InterPro" id="IPR006311">
    <property type="entry name" value="TAT_signal"/>
</dbReference>
<evidence type="ECO:0000256" key="10">
    <source>
        <dbReference type="ARBA" id="ARBA00023316"/>
    </source>
</evidence>
<dbReference type="Pfam" id="PF05951">
    <property type="entry name" value="Peptidase_M15_2"/>
    <property type="match status" value="1"/>
</dbReference>
<dbReference type="GO" id="GO:0006508">
    <property type="term" value="P:proteolysis"/>
    <property type="evidence" value="ECO:0007669"/>
    <property type="project" value="UniProtKB-KW"/>
</dbReference>
<comment type="cofactor">
    <cofactor evidence="1">
        <name>Zn(2+)</name>
        <dbReference type="ChEBI" id="CHEBI:29105"/>
    </cofactor>
</comment>
<evidence type="ECO:0000256" key="13">
    <source>
        <dbReference type="SAM" id="SignalP"/>
    </source>
</evidence>
<keyword evidence="6" id="KW-0378">Hydrolase</keyword>
<accession>A0A1G9P7Q4</accession>
<proteinExistence type="inferred from homology"/>
<evidence type="ECO:0000256" key="12">
    <source>
        <dbReference type="ARBA" id="ARBA00093666"/>
    </source>
</evidence>
<evidence type="ECO:0000313" key="15">
    <source>
        <dbReference type="Proteomes" id="UP000182146"/>
    </source>
</evidence>
<dbReference type="GO" id="GO:0051536">
    <property type="term" value="F:iron-sulfur cluster binding"/>
    <property type="evidence" value="ECO:0007669"/>
    <property type="project" value="UniProtKB-KW"/>
</dbReference>
<name>A0A1G9P7Q4_9BACT</name>
<keyword evidence="3" id="KW-0645">Protease</keyword>
<gene>
    <name evidence="14" type="ORF">SAMN05660860_01502</name>
</gene>
<keyword evidence="9" id="KW-0482">Metalloprotease</keyword>
<dbReference type="Proteomes" id="UP000182146">
    <property type="component" value="Unassembled WGS sequence"/>
</dbReference>
<dbReference type="InterPro" id="IPR010275">
    <property type="entry name" value="MepK"/>
</dbReference>
<dbReference type="Gene3D" id="3.30.1380.10">
    <property type="match status" value="1"/>
</dbReference>
<feature type="signal peptide" evidence="13">
    <location>
        <begin position="1"/>
        <end position="39"/>
    </location>
</feature>
<evidence type="ECO:0000256" key="5">
    <source>
        <dbReference type="ARBA" id="ARBA00022729"/>
    </source>
</evidence>
<evidence type="ECO:0000256" key="3">
    <source>
        <dbReference type="ARBA" id="ARBA00022670"/>
    </source>
</evidence>
<comment type="similarity">
    <text evidence="11">Belongs to the peptidase M15 family.</text>
</comment>
<protein>
    <recommendedName>
        <fullName evidence="12">Murein endopeptidase K</fullName>
    </recommendedName>
</protein>
<dbReference type="PANTHER" id="PTHR37425:SF1">
    <property type="entry name" value="OUTER MEMBRANE PROTEIN"/>
    <property type="match status" value="1"/>
</dbReference>
<dbReference type="GO" id="GO:0008237">
    <property type="term" value="F:metallopeptidase activity"/>
    <property type="evidence" value="ECO:0007669"/>
    <property type="project" value="UniProtKB-KW"/>
</dbReference>
<dbReference type="InterPro" id="IPR009045">
    <property type="entry name" value="Zn_M74/Hedgehog-like"/>
</dbReference>
<keyword evidence="5 13" id="KW-0732">Signal</keyword>
<keyword evidence="4" id="KW-0479">Metal-binding</keyword>
<evidence type="ECO:0000256" key="8">
    <source>
        <dbReference type="ARBA" id="ARBA00023014"/>
    </source>
</evidence>